<dbReference type="Proteomes" id="UP000188268">
    <property type="component" value="Unassembled WGS sequence"/>
</dbReference>
<dbReference type="EMBL" id="AWWV01014530">
    <property type="protein sequence ID" value="OMO56162.1"/>
    <property type="molecule type" value="Genomic_DNA"/>
</dbReference>
<proteinExistence type="predicted"/>
<dbReference type="Gramene" id="OMO56162">
    <property type="protein sequence ID" value="OMO56162"/>
    <property type="gene ID" value="CCACVL1_26696"/>
</dbReference>
<sequence>MYIPPRIVILALAAYGAYNIAYNAVTLVADGAYNLCRKITEVMEMTEDAVMIITELRDEVRMKKEARMREEEEEEEAAAVPIVP</sequence>
<dbReference type="AlphaFoldDB" id="A0A1R3GDL5"/>
<name>A0A1R3GDL5_COCAP</name>
<comment type="caution">
    <text evidence="1">The sequence shown here is derived from an EMBL/GenBank/DDBJ whole genome shotgun (WGS) entry which is preliminary data.</text>
</comment>
<evidence type="ECO:0000313" key="2">
    <source>
        <dbReference type="Proteomes" id="UP000188268"/>
    </source>
</evidence>
<protein>
    <submittedName>
        <fullName evidence="1">Uncharacterized protein</fullName>
    </submittedName>
</protein>
<reference evidence="1 2" key="1">
    <citation type="submission" date="2013-09" db="EMBL/GenBank/DDBJ databases">
        <title>Corchorus capsularis genome sequencing.</title>
        <authorList>
            <person name="Alam M."/>
            <person name="Haque M.S."/>
            <person name="Islam M.S."/>
            <person name="Emdad E.M."/>
            <person name="Islam M.M."/>
            <person name="Ahmed B."/>
            <person name="Halim A."/>
            <person name="Hossen Q.M.M."/>
            <person name="Hossain M.Z."/>
            <person name="Ahmed R."/>
            <person name="Khan M.M."/>
            <person name="Islam R."/>
            <person name="Rashid M.M."/>
            <person name="Khan S.A."/>
            <person name="Rahman M.S."/>
            <person name="Alam M."/>
        </authorList>
    </citation>
    <scope>NUCLEOTIDE SEQUENCE [LARGE SCALE GENOMIC DNA]</scope>
    <source>
        <strain evidence="2">cv. CVL-1</strain>
        <tissue evidence="1">Whole seedling</tissue>
    </source>
</reference>
<gene>
    <name evidence="1" type="ORF">CCACVL1_26696</name>
</gene>
<accession>A0A1R3GDL5</accession>
<keyword evidence="2" id="KW-1185">Reference proteome</keyword>
<evidence type="ECO:0000313" key="1">
    <source>
        <dbReference type="EMBL" id="OMO56162.1"/>
    </source>
</evidence>
<organism evidence="1 2">
    <name type="scientific">Corchorus capsularis</name>
    <name type="common">Jute</name>
    <dbReference type="NCBI Taxonomy" id="210143"/>
    <lineage>
        <taxon>Eukaryota</taxon>
        <taxon>Viridiplantae</taxon>
        <taxon>Streptophyta</taxon>
        <taxon>Embryophyta</taxon>
        <taxon>Tracheophyta</taxon>
        <taxon>Spermatophyta</taxon>
        <taxon>Magnoliopsida</taxon>
        <taxon>eudicotyledons</taxon>
        <taxon>Gunneridae</taxon>
        <taxon>Pentapetalae</taxon>
        <taxon>rosids</taxon>
        <taxon>malvids</taxon>
        <taxon>Malvales</taxon>
        <taxon>Malvaceae</taxon>
        <taxon>Grewioideae</taxon>
        <taxon>Apeibeae</taxon>
        <taxon>Corchorus</taxon>
    </lineage>
</organism>